<protein>
    <recommendedName>
        <fullName evidence="3">HTH psq-type domain-containing protein</fullName>
    </recommendedName>
</protein>
<reference evidence="1 2" key="1">
    <citation type="submission" date="2017-10" db="EMBL/GenBank/DDBJ databases">
        <title>Comparative genomics in systemic dimorphic fungi from Ajellomycetaceae.</title>
        <authorList>
            <person name="Munoz J.F."/>
            <person name="Mcewen J.G."/>
            <person name="Clay O.K."/>
            <person name="Cuomo C.A."/>
        </authorList>
    </citation>
    <scope>NUCLEOTIDE SEQUENCE [LARGE SCALE GENOMIC DNA]</scope>
    <source>
        <strain evidence="1 2">UAMH5409</strain>
    </source>
</reference>
<dbReference type="EMBL" id="PDNB01000053">
    <property type="protein sequence ID" value="PGH12810.1"/>
    <property type="molecule type" value="Genomic_DNA"/>
</dbReference>
<dbReference type="Proteomes" id="UP000223968">
    <property type="component" value="Unassembled WGS sequence"/>
</dbReference>
<accession>A0A2B7XUY3</accession>
<keyword evidence="2" id="KW-1185">Reference proteome</keyword>
<gene>
    <name evidence="1" type="ORF">AJ79_04034</name>
</gene>
<sequence length="75" mass="8574">MVNEEAIQAAIEVLKTQLVPEYADVAKEFNVNQITLMRRFKGQQMSVSEAASTAWRKLSDSEEQQLLYHINCLSE</sequence>
<name>A0A2B7XUY3_9EURO</name>
<comment type="caution">
    <text evidence="1">The sequence shown here is derived from an EMBL/GenBank/DDBJ whole genome shotgun (WGS) entry which is preliminary data.</text>
</comment>
<organism evidence="1 2">
    <name type="scientific">Helicocarpus griseus UAMH5409</name>
    <dbReference type="NCBI Taxonomy" id="1447875"/>
    <lineage>
        <taxon>Eukaryota</taxon>
        <taxon>Fungi</taxon>
        <taxon>Dikarya</taxon>
        <taxon>Ascomycota</taxon>
        <taxon>Pezizomycotina</taxon>
        <taxon>Eurotiomycetes</taxon>
        <taxon>Eurotiomycetidae</taxon>
        <taxon>Onygenales</taxon>
        <taxon>Ajellomycetaceae</taxon>
        <taxon>Helicocarpus</taxon>
    </lineage>
</organism>
<dbReference type="AlphaFoldDB" id="A0A2B7XUY3"/>
<dbReference type="OrthoDB" id="4225981at2759"/>
<evidence type="ECO:0008006" key="3">
    <source>
        <dbReference type="Google" id="ProtNLM"/>
    </source>
</evidence>
<proteinExistence type="predicted"/>
<evidence type="ECO:0000313" key="1">
    <source>
        <dbReference type="EMBL" id="PGH12810.1"/>
    </source>
</evidence>
<evidence type="ECO:0000313" key="2">
    <source>
        <dbReference type="Proteomes" id="UP000223968"/>
    </source>
</evidence>